<evidence type="ECO:0000256" key="9">
    <source>
        <dbReference type="ARBA" id="ARBA00030642"/>
    </source>
</evidence>
<dbReference type="Pfam" id="PF13624">
    <property type="entry name" value="SurA_N_3"/>
    <property type="match status" value="1"/>
</dbReference>
<keyword evidence="14" id="KW-0413">Isomerase</keyword>
<dbReference type="InterPro" id="IPR027304">
    <property type="entry name" value="Trigger_fact/SurA_dom_sf"/>
</dbReference>
<feature type="domain" description="PpiC" evidence="15">
    <location>
        <begin position="271"/>
        <end position="359"/>
    </location>
</feature>
<protein>
    <recommendedName>
        <fullName evidence="2">Parvulin-like PPIase</fullName>
    </recommendedName>
    <alternativeName>
        <fullName evidence="9">Peptidyl-prolyl cis-trans isomerase plp</fullName>
    </alternativeName>
    <alternativeName>
        <fullName evidence="12">Periplasmic chaperone PpiD</fullName>
    </alternativeName>
    <alternativeName>
        <fullName evidence="13">Periplasmic folding chaperone</fullName>
    </alternativeName>
    <alternativeName>
        <fullName evidence="10">Rotamase plp</fullName>
    </alternativeName>
</protein>
<dbReference type="InterPro" id="IPR052029">
    <property type="entry name" value="PpiD_chaperone"/>
</dbReference>
<reference evidence="16 17" key="1">
    <citation type="submission" date="2021-05" db="EMBL/GenBank/DDBJ databases">
        <title>Roseococcus sp. XZZS9, whole genome shotgun sequencing project.</title>
        <authorList>
            <person name="Zhao G."/>
            <person name="Shen L."/>
        </authorList>
    </citation>
    <scope>NUCLEOTIDE SEQUENCE [LARGE SCALE GENOMIC DNA]</scope>
    <source>
        <strain evidence="16 17">XZZS9</strain>
    </source>
</reference>
<keyword evidence="4" id="KW-0997">Cell inner membrane</keyword>
<keyword evidence="7" id="KW-0472">Membrane</keyword>
<evidence type="ECO:0000256" key="7">
    <source>
        <dbReference type="ARBA" id="ARBA00023136"/>
    </source>
</evidence>
<comment type="similarity">
    <text evidence="11">Belongs to the PpiD chaperone family.</text>
</comment>
<keyword evidence="5" id="KW-0812">Transmembrane</keyword>
<dbReference type="PROSITE" id="PS50198">
    <property type="entry name" value="PPIC_PPIASE_2"/>
    <property type="match status" value="1"/>
</dbReference>
<dbReference type="Proteomes" id="UP000766336">
    <property type="component" value="Unassembled WGS sequence"/>
</dbReference>
<sequence>MREAMITWMRRLAGTWFARALFVLLILSFAAWGIEDTLRNLGRDTAVARVGSDKIEVEEAQDAARRELQRVQRQLQGRIEINAAIRRAIASQAIETLVLDRAIRQEVERLRLAVPDEAVRDYIFQIPAFHGGDGRFSRVVFDAFLRNNELTEARFLGLLRADVARQQLTGAVRAGAAGPEALTNRLLSWAQQQRTASLVELPFSAAPDPGTPTQAQLERFHENNAARFSTPEYRDVAVATLNAARIMTEVEVSDHDIEEAYAANRGRFETPEKREIFQVVMQDEAAARAIAERWRTESDFAAIETAAQEAGGLASTLPLSSRTELPLPELAEAAFALEPGAISAPVHTAFGWHVMKLGQVEAGHIRTLDEVRDELRQEIAAERAADMAFERVSQVEDALAGGSTLAEAARRFSLGFFEGKIDAAGRTPEGTEAAIPVAAPVRTEVLRTIFGTERGAAPRMQEGDWGFMAVEVRDIQAPALRPLDTVREQVETAWVADARRRSQEERAAALLAATRAGKTLAEAATEAGLTAEELGPFSREASGANPMPRDLLAPVFELRGRDATMIERPQSFAVVQLLGITEPDLSGSTEALATLRTETTQAMAEDLEAQYIAALRARANVRINPRLVDQIAGGE</sequence>
<gene>
    <name evidence="16" type="ORF">KHU32_17455</name>
</gene>
<evidence type="ECO:0000256" key="2">
    <source>
        <dbReference type="ARBA" id="ARBA00018370"/>
    </source>
</evidence>
<dbReference type="Pfam" id="PF13145">
    <property type="entry name" value="Rotamase_2"/>
    <property type="match status" value="1"/>
</dbReference>
<keyword evidence="6" id="KW-1133">Transmembrane helix</keyword>
<dbReference type="Gene3D" id="3.10.50.40">
    <property type="match status" value="1"/>
</dbReference>
<evidence type="ECO:0000256" key="5">
    <source>
        <dbReference type="ARBA" id="ARBA00022692"/>
    </source>
</evidence>
<evidence type="ECO:0000256" key="10">
    <source>
        <dbReference type="ARBA" id="ARBA00031484"/>
    </source>
</evidence>
<evidence type="ECO:0000259" key="15">
    <source>
        <dbReference type="PROSITE" id="PS50198"/>
    </source>
</evidence>
<organism evidence="16 17">
    <name type="scientific">Roseococcus pinisoli</name>
    <dbReference type="NCBI Taxonomy" id="2835040"/>
    <lineage>
        <taxon>Bacteria</taxon>
        <taxon>Pseudomonadati</taxon>
        <taxon>Pseudomonadota</taxon>
        <taxon>Alphaproteobacteria</taxon>
        <taxon>Acetobacterales</taxon>
        <taxon>Roseomonadaceae</taxon>
        <taxon>Roseococcus</taxon>
    </lineage>
</organism>
<comment type="subcellular location">
    <subcellularLocation>
        <location evidence="1">Cell inner membrane</location>
        <topology evidence="1">Single-pass type II membrane protein</topology>
        <orientation evidence="1">Periplasmic side</orientation>
    </subcellularLocation>
</comment>
<comment type="caution">
    <text evidence="16">The sequence shown here is derived from an EMBL/GenBank/DDBJ whole genome shotgun (WGS) entry which is preliminary data.</text>
</comment>
<evidence type="ECO:0000256" key="6">
    <source>
        <dbReference type="ARBA" id="ARBA00022989"/>
    </source>
</evidence>
<keyword evidence="17" id="KW-1185">Reference proteome</keyword>
<keyword evidence="14" id="KW-0697">Rotamase</keyword>
<dbReference type="Gene3D" id="1.10.4030.10">
    <property type="entry name" value="Porin chaperone SurA, peptide-binding domain"/>
    <property type="match status" value="1"/>
</dbReference>
<dbReference type="PANTHER" id="PTHR47529">
    <property type="entry name" value="PEPTIDYL-PROLYL CIS-TRANS ISOMERASE D"/>
    <property type="match status" value="1"/>
</dbReference>
<dbReference type="PANTHER" id="PTHR47529:SF1">
    <property type="entry name" value="PERIPLASMIC CHAPERONE PPID"/>
    <property type="match status" value="1"/>
</dbReference>
<keyword evidence="3" id="KW-1003">Cell membrane</keyword>
<accession>A0ABS5QGD2</accession>
<evidence type="ECO:0000313" key="17">
    <source>
        <dbReference type="Proteomes" id="UP000766336"/>
    </source>
</evidence>
<evidence type="ECO:0000256" key="4">
    <source>
        <dbReference type="ARBA" id="ARBA00022519"/>
    </source>
</evidence>
<name>A0ABS5QGD2_9PROT</name>
<proteinExistence type="inferred from homology"/>
<evidence type="ECO:0000256" key="11">
    <source>
        <dbReference type="ARBA" id="ARBA00038408"/>
    </source>
</evidence>
<evidence type="ECO:0000256" key="8">
    <source>
        <dbReference type="ARBA" id="ARBA00023186"/>
    </source>
</evidence>
<evidence type="ECO:0000313" key="16">
    <source>
        <dbReference type="EMBL" id="MBS7812742.1"/>
    </source>
</evidence>
<dbReference type="SUPFAM" id="SSF109998">
    <property type="entry name" value="Triger factor/SurA peptide-binding domain-like"/>
    <property type="match status" value="1"/>
</dbReference>
<evidence type="ECO:0000256" key="3">
    <source>
        <dbReference type="ARBA" id="ARBA00022475"/>
    </source>
</evidence>
<dbReference type="RefSeq" id="WP_213671429.1">
    <property type="nucleotide sequence ID" value="NZ_JAHCDA010000003.1"/>
</dbReference>
<evidence type="ECO:0000256" key="13">
    <source>
        <dbReference type="ARBA" id="ARBA00042775"/>
    </source>
</evidence>
<keyword evidence="8" id="KW-0143">Chaperone</keyword>
<evidence type="ECO:0000256" key="14">
    <source>
        <dbReference type="PROSITE-ProRule" id="PRU00278"/>
    </source>
</evidence>
<dbReference type="SUPFAM" id="SSF54534">
    <property type="entry name" value="FKBP-like"/>
    <property type="match status" value="1"/>
</dbReference>
<dbReference type="EMBL" id="JAHCDA010000003">
    <property type="protein sequence ID" value="MBS7812742.1"/>
    <property type="molecule type" value="Genomic_DNA"/>
</dbReference>
<dbReference type="InterPro" id="IPR046357">
    <property type="entry name" value="PPIase_dom_sf"/>
</dbReference>
<evidence type="ECO:0000256" key="1">
    <source>
        <dbReference type="ARBA" id="ARBA00004382"/>
    </source>
</evidence>
<evidence type="ECO:0000256" key="12">
    <source>
        <dbReference type="ARBA" id="ARBA00040743"/>
    </source>
</evidence>
<dbReference type="InterPro" id="IPR000297">
    <property type="entry name" value="PPIase_PpiC"/>
</dbReference>